<dbReference type="CDD" id="cd17535">
    <property type="entry name" value="REC_NarL-like"/>
    <property type="match status" value="1"/>
</dbReference>
<feature type="domain" description="Response regulatory" evidence="5">
    <location>
        <begin position="3"/>
        <end position="119"/>
    </location>
</feature>
<accession>A0A1H4D1C7</accession>
<dbReference type="GO" id="GO:0000160">
    <property type="term" value="P:phosphorelay signal transduction system"/>
    <property type="evidence" value="ECO:0007669"/>
    <property type="project" value="InterPro"/>
</dbReference>
<dbReference type="InterPro" id="IPR000792">
    <property type="entry name" value="Tscrpt_reg_LuxR_C"/>
</dbReference>
<evidence type="ECO:0000256" key="1">
    <source>
        <dbReference type="ARBA" id="ARBA00022553"/>
    </source>
</evidence>
<dbReference type="SUPFAM" id="SSF52172">
    <property type="entry name" value="CheY-like"/>
    <property type="match status" value="1"/>
</dbReference>
<organism evidence="6 7">
    <name type="scientific">Pedobacter hartonius</name>
    <dbReference type="NCBI Taxonomy" id="425514"/>
    <lineage>
        <taxon>Bacteria</taxon>
        <taxon>Pseudomonadati</taxon>
        <taxon>Bacteroidota</taxon>
        <taxon>Sphingobacteriia</taxon>
        <taxon>Sphingobacteriales</taxon>
        <taxon>Sphingobacteriaceae</taxon>
        <taxon>Pedobacter</taxon>
    </lineage>
</organism>
<evidence type="ECO:0000259" key="4">
    <source>
        <dbReference type="PROSITE" id="PS50043"/>
    </source>
</evidence>
<dbReference type="Pfam" id="PF00072">
    <property type="entry name" value="Response_reg"/>
    <property type="match status" value="1"/>
</dbReference>
<dbReference type="InterPro" id="IPR011006">
    <property type="entry name" value="CheY-like_superfamily"/>
</dbReference>
<dbReference type="Gene3D" id="3.40.50.2300">
    <property type="match status" value="1"/>
</dbReference>
<reference evidence="6 7" key="1">
    <citation type="submission" date="2016-10" db="EMBL/GenBank/DDBJ databases">
        <authorList>
            <person name="de Groot N.N."/>
        </authorList>
    </citation>
    <scope>NUCLEOTIDE SEQUENCE [LARGE SCALE GENOMIC DNA]</scope>
    <source>
        <strain evidence="6 7">DSM 19033</strain>
    </source>
</reference>
<sequence>MINLGIIEDDAALLNNYVDFFEMEGEFSVSFSLNDISKLSALRSSCMADIILLDLVLPSGNSLNYIHKITQRFPRCKIVILSGIADQQMSQSALQRGASGFLLKSSSLHFIKDALIQANDGGTPLSPLIVNHLIHYKNVQTLFQAHPDLTRREIELVYLLKTGMSNKMAAAELKVTSFTINQHLKNIYKKLKINSRGELITIAAKY</sequence>
<dbReference type="GO" id="GO:0006355">
    <property type="term" value="P:regulation of DNA-templated transcription"/>
    <property type="evidence" value="ECO:0007669"/>
    <property type="project" value="InterPro"/>
</dbReference>
<proteinExistence type="predicted"/>
<keyword evidence="2" id="KW-0238">DNA-binding</keyword>
<dbReference type="PANTHER" id="PTHR45566:SF1">
    <property type="entry name" value="HTH-TYPE TRANSCRIPTIONAL REGULATOR YHJB-RELATED"/>
    <property type="match status" value="1"/>
</dbReference>
<dbReference type="CDD" id="cd06170">
    <property type="entry name" value="LuxR_C_like"/>
    <property type="match status" value="1"/>
</dbReference>
<gene>
    <name evidence="6" type="ORF">SAMN05443550_104288</name>
</gene>
<dbReference type="InterPro" id="IPR058245">
    <property type="entry name" value="NreC/VraR/RcsB-like_REC"/>
</dbReference>
<evidence type="ECO:0000256" key="2">
    <source>
        <dbReference type="ARBA" id="ARBA00023125"/>
    </source>
</evidence>
<keyword evidence="7" id="KW-1185">Reference proteome</keyword>
<dbReference type="GO" id="GO:0003677">
    <property type="term" value="F:DNA binding"/>
    <property type="evidence" value="ECO:0007669"/>
    <property type="project" value="UniProtKB-KW"/>
</dbReference>
<feature type="domain" description="HTH luxR-type" evidence="4">
    <location>
        <begin position="142"/>
        <end position="206"/>
    </location>
</feature>
<evidence type="ECO:0000313" key="6">
    <source>
        <dbReference type="EMBL" id="SEA66555.1"/>
    </source>
</evidence>
<dbReference type="PROSITE" id="PS50043">
    <property type="entry name" value="HTH_LUXR_2"/>
    <property type="match status" value="1"/>
</dbReference>
<evidence type="ECO:0000313" key="7">
    <source>
        <dbReference type="Proteomes" id="UP000198850"/>
    </source>
</evidence>
<dbReference type="STRING" id="425514.SAMN05443550_104288"/>
<name>A0A1H4D1C7_9SPHI</name>
<dbReference type="InterPro" id="IPR001789">
    <property type="entry name" value="Sig_transdc_resp-reg_receiver"/>
</dbReference>
<dbReference type="AlphaFoldDB" id="A0A1H4D1C7"/>
<dbReference type="SUPFAM" id="SSF46894">
    <property type="entry name" value="C-terminal effector domain of the bipartite response regulators"/>
    <property type="match status" value="1"/>
</dbReference>
<dbReference type="SMART" id="SM00421">
    <property type="entry name" value="HTH_LUXR"/>
    <property type="match status" value="1"/>
</dbReference>
<dbReference type="PRINTS" id="PR00038">
    <property type="entry name" value="HTHLUXR"/>
</dbReference>
<feature type="modified residue" description="4-aspartylphosphate" evidence="3">
    <location>
        <position position="54"/>
    </location>
</feature>
<dbReference type="Proteomes" id="UP000198850">
    <property type="component" value="Unassembled WGS sequence"/>
</dbReference>
<dbReference type="InterPro" id="IPR016032">
    <property type="entry name" value="Sig_transdc_resp-reg_C-effctor"/>
</dbReference>
<dbReference type="Pfam" id="PF00196">
    <property type="entry name" value="GerE"/>
    <property type="match status" value="1"/>
</dbReference>
<dbReference type="OrthoDB" id="9797341at2"/>
<dbReference type="RefSeq" id="WP_090556415.1">
    <property type="nucleotide sequence ID" value="NZ_FNRA01000004.1"/>
</dbReference>
<dbReference type="InterPro" id="IPR051015">
    <property type="entry name" value="EvgA-like"/>
</dbReference>
<keyword evidence="1 3" id="KW-0597">Phosphoprotein</keyword>
<protein>
    <submittedName>
        <fullName evidence="6">Two component transcriptional regulator, LuxR family</fullName>
    </submittedName>
</protein>
<dbReference type="PROSITE" id="PS50110">
    <property type="entry name" value="RESPONSE_REGULATORY"/>
    <property type="match status" value="1"/>
</dbReference>
<dbReference type="EMBL" id="FNRA01000004">
    <property type="protein sequence ID" value="SEA66555.1"/>
    <property type="molecule type" value="Genomic_DNA"/>
</dbReference>
<dbReference type="PANTHER" id="PTHR45566">
    <property type="entry name" value="HTH-TYPE TRANSCRIPTIONAL REGULATOR YHJB-RELATED"/>
    <property type="match status" value="1"/>
</dbReference>
<evidence type="ECO:0000256" key="3">
    <source>
        <dbReference type="PROSITE-ProRule" id="PRU00169"/>
    </source>
</evidence>
<dbReference type="SMART" id="SM00448">
    <property type="entry name" value="REC"/>
    <property type="match status" value="1"/>
</dbReference>
<evidence type="ECO:0000259" key="5">
    <source>
        <dbReference type="PROSITE" id="PS50110"/>
    </source>
</evidence>